<sequence>MRAPSCPVSTCTQPSKRALPASLCLDRACGCTLSHVEARLPPPEAPTNKKGDLETRRRKGGDLELEREKD</sequence>
<keyword evidence="3" id="KW-1185">Reference proteome</keyword>
<feature type="region of interest" description="Disordered" evidence="1">
    <location>
        <begin position="36"/>
        <end position="70"/>
    </location>
</feature>
<evidence type="ECO:0000313" key="2">
    <source>
        <dbReference type="EMBL" id="GMN54162.1"/>
    </source>
</evidence>
<comment type="caution">
    <text evidence="2">The sequence shown here is derived from an EMBL/GenBank/DDBJ whole genome shotgun (WGS) entry which is preliminary data.</text>
</comment>
<protein>
    <submittedName>
        <fullName evidence="2">Uncharacterized protein</fullName>
    </submittedName>
</protein>
<evidence type="ECO:0000256" key="1">
    <source>
        <dbReference type="SAM" id="MobiDB-lite"/>
    </source>
</evidence>
<organism evidence="2 3">
    <name type="scientific">Ficus carica</name>
    <name type="common">Common fig</name>
    <dbReference type="NCBI Taxonomy" id="3494"/>
    <lineage>
        <taxon>Eukaryota</taxon>
        <taxon>Viridiplantae</taxon>
        <taxon>Streptophyta</taxon>
        <taxon>Embryophyta</taxon>
        <taxon>Tracheophyta</taxon>
        <taxon>Spermatophyta</taxon>
        <taxon>Magnoliopsida</taxon>
        <taxon>eudicotyledons</taxon>
        <taxon>Gunneridae</taxon>
        <taxon>Pentapetalae</taxon>
        <taxon>rosids</taxon>
        <taxon>fabids</taxon>
        <taxon>Rosales</taxon>
        <taxon>Moraceae</taxon>
        <taxon>Ficeae</taxon>
        <taxon>Ficus</taxon>
    </lineage>
</organism>
<evidence type="ECO:0000313" key="3">
    <source>
        <dbReference type="Proteomes" id="UP001187192"/>
    </source>
</evidence>
<dbReference type="Proteomes" id="UP001187192">
    <property type="component" value="Unassembled WGS sequence"/>
</dbReference>
<dbReference type="AlphaFoldDB" id="A0AA88DG59"/>
<dbReference type="EMBL" id="BTGU01000049">
    <property type="protein sequence ID" value="GMN54162.1"/>
    <property type="molecule type" value="Genomic_DNA"/>
</dbReference>
<accession>A0AA88DG59</accession>
<feature type="compositionally biased region" description="Basic and acidic residues" evidence="1">
    <location>
        <begin position="47"/>
        <end position="70"/>
    </location>
</feature>
<name>A0AA88DG59_FICCA</name>
<gene>
    <name evidence="2" type="ORF">TIFTF001_023299</name>
</gene>
<proteinExistence type="predicted"/>
<reference evidence="2" key="1">
    <citation type="submission" date="2023-07" db="EMBL/GenBank/DDBJ databases">
        <title>draft genome sequence of fig (Ficus carica).</title>
        <authorList>
            <person name="Takahashi T."/>
            <person name="Nishimura K."/>
        </authorList>
    </citation>
    <scope>NUCLEOTIDE SEQUENCE</scope>
</reference>